<protein>
    <submittedName>
        <fullName evidence="2">AAA family ATPase</fullName>
    </submittedName>
</protein>
<dbReference type="InterPro" id="IPR003959">
    <property type="entry name" value="ATPase_AAA_core"/>
</dbReference>
<dbReference type="AlphaFoldDB" id="A0A7T0PC98"/>
<dbReference type="RefSeq" id="WP_165008762.1">
    <property type="nucleotide sequence ID" value="NZ_CP064954.1"/>
</dbReference>
<name>A0A7T0PC98_9CORY</name>
<evidence type="ECO:0000259" key="1">
    <source>
        <dbReference type="SMART" id="SM00382"/>
    </source>
</evidence>
<proteinExistence type="predicted"/>
<evidence type="ECO:0000313" key="3">
    <source>
        <dbReference type="Proteomes" id="UP000594681"/>
    </source>
</evidence>
<organism evidence="2 3">
    <name type="scientific">Corynebacterium lizhenjunii</name>
    <dbReference type="NCBI Taxonomy" id="2709394"/>
    <lineage>
        <taxon>Bacteria</taxon>
        <taxon>Bacillati</taxon>
        <taxon>Actinomycetota</taxon>
        <taxon>Actinomycetes</taxon>
        <taxon>Mycobacteriales</taxon>
        <taxon>Corynebacteriaceae</taxon>
        <taxon>Corynebacterium</taxon>
    </lineage>
</organism>
<dbReference type="KEGG" id="cliz:G7Y31_01865"/>
<dbReference type="EMBL" id="CP064954">
    <property type="protein sequence ID" value="QPK79482.1"/>
    <property type="molecule type" value="Genomic_DNA"/>
</dbReference>
<dbReference type="Gene3D" id="3.40.50.300">
    <property type="entry name" value="P-loop containing nucleotide triphosphate hydrolases"/>
    <property type="match status" value="2"/>
</dbReference>
<dbReference type="GO" id="GO:0016887">
    <property type="term" value="F:ATP hydrolysis activity"/>
    <property type="evidence" value="ECO:0007669"/>
    <property type="project" value="InterPro"/>
</dbReference>
<dbReference type="InterPro" id="IPR027417">
    <property type="entry name" value="P-loop_NTPase"/>
</dbReference>
<dbReference type="Proteomes" id="UP000594681">
    <property type="component" value="Chromosome"/>
</dbReference>
<keyword evidence="3" id="KW-1185">Reference proteome</keyword>
<dbReference type="Pfam" id="PF13304">
    <property type="entry name" value="AAA_21"/>
    <property type="match status" value="2"/>
</dbReference>
<dbReference type="PANTHER" id="PTHR40396:SF1">
    <property type="entry name" value="ATPASE AAA-TYPE CORE DOMAIN-CONTAINING PROTEIN"/>
    <property type="match status" value="1"/>
</dbReference>
<dbReference type="SMART" id="SM00382">
    <property type="entry name" value="AAA"/>
    <property type="match status" value="1"/>
</dbReference>
<sequence>MKPDENRWHSDDRGLSLLSFTAANHRSILEAQTLTLMSGHNVAKAPEKGWISVIHPVTVLMGPNGAGKSNLLDALHFALHVIRLSATSWQSIGAGAPKPNRPFRLGNESGTVPSTYEFEFVLDGMRYVYGFEWRYDGMHREWLSRVPGSRWTVCFDRLRGEVIDWNKSFMPASAVRELGKVMDTELVMSVALRSEHSVLGGIARGLVKGCAFIPVGESSQRHRERQLAALIRSGDLNLDDVSQLLIAADTGIREVTLEHRRLPPEDFERLQNVAAALTGASGSGDRGAVEIAKVSDDDLATLVHTFQFLHEGEGDAEDRKISLGDESTGTRAWLSIAPTVLKTLRAGSVLIADELDSSLHQSLVEMLIRAFTDEATNPHGAQLLFSSHNTNFLEHSRELGIRPGCIWFIEKQPNGSSDLFSLADFPNHEAANYERRYLSGRYAALPRVSPSILRGLVLAEGDGGEEVNRG</sequence>
<reference evidence="2 3" key="1">
    <citation type="submission" date="2020-11" db="EMBL/GenBank/DDBJ databases">
        <title>Corynebacterium sp. ZJ-599.</title>
        <authorList>
            <person name="Zhou J."/>
        </authorList>
    </citation>
    <scope>NUCLEOTIDE SEQUENCE [LARGE SCALE GENOMIC DNA]</scope>
    <source>
        <strain evidence="2 3">ZJ-599</strain>
    </source>
</reference>
<evidence type="ECO:0000313" key="2">
    <source>
        <dbReference type="EMBL" id="QPK79482.1"/>
    </source>
</evidence>
<dbReference type="SUPFAM" id="SSF52540">
    <property type="entry name" value="P-loop containing nucleoside triphosphate hydrolases"/>
    <property type="match status" value="1"/>
</dbReference>
<accession>A0A7T0PC98</accession>
<feature type="domain" description="AAA+ ATPase" evidence="1">
    <location>
        <begin position="54"/>
        <end position="413"/>
    </location>
</feature>
<dbReference type="GO" id="GO:0005524">
    <property type="term" value="F:ATP binding"/>
    <property type="evidence" value="ECO:0007669"/>
    <property type="project" value="InterPro"/>
</dbReference>
<gene>
    <name evidence="2" type="ORF">G7Y31_01865</name>
</gene>
<dbReference type="PANTHER" id="PTHR40396">
    <property type="entry name" value="ATPASE-LIKE PROTEIN"/>
    <property type="match status" value="1"/>
</dbReference>
<dbReference type="InterPro" id="IPR003593">
    <property type="entry name" value="AAA+_ATPase"/>
</dbReference>